<dbReference type="EMBL" id="CP144754">
    <property type="protein sequence ID" value="WVZ95876.1"/>
    <property type="molecule type" value="Genomic_DNA"/>
</dbReference>
<keyword evidence="4" id="KW-0804">Transcription</keyword>
<dbReference type="PROSITE" id="PS51005">
    <property type="entry name" value="NAC"/>
    <property type="match status" value="1"/>
</dbReference>
<accession>A0AAQ3XFF2</accession>
<evidence type="ECO:0000313" key="8">
    <source>
        <dbReference type="Proteomes" id="UP001341281"/>
    </source>
</evidence>
<keyword evidence="2" id="KW-0805">Transcription regulation</keyword>
<dbReference type="InterPro" id="IPR036093">
    <property type="entry name" value="NAC_dom_sf"/>
</dbReference>
<evidence type="ECO:0000256" key="4">
    <source>
        <dbReference type="ARBA" id="ARBA00023163"/>
    </source>
</evidence>
<reference evidence="7 8" key="1">
    <citation type="submission" date="2024-02" db="EMBL/GenBank/DDBJ databases">
        <title>High-quality chromosome-scale genome assembly of Pensacola bahiagrass (Paspalum notatum Flugge var. saurae).</title>
        <authorList>
            <person name="Vega J.M."/>
            <person name="Podio M."/>
            <person name="Orjuela J."/>
            <person name="Siena L.A."/>
            <person name="Pessino S.C."/>
            <person name="Combes M.C."/>
            <person name="Mariac C."/>
            <person name="Albertini E."/>
            <person name="Pupilli F."/>
            <person name="Ortiz J.P.A."/>
            <person name="Leblanc O."/>
        </authorList>
    </citation>
    <scope>NUCLEOTIDE SEQUENCE [LARGE SCALE GENOMIC DNA]</scope>
    <source>
        <strain evidence="7">R1</strain>
        <tissue evidence="7">Leaf</tissue>
    </source>
</reference>
<evidence type="ECO:0000313" key="7">
    <source>
        <dbReference type="EMBL" id="WVZ95876.1"/>
    </source>
</evidence>
<organism evidence="7 8">
    <name type="scientific">Paspalum notatum var. saurae</name>
    <dbReference type="NCBI Taxonomy" id="547442"/>
    <lineage>
        <taxon>Eukaryota</taxon>
        <taxon>Viridiplantae</taxon>
        <taxon>Streptophyta</taxon>
        <taxon>Embryophyta</taxon>
        <taxon>Tracheophyta</taxon>
        <taxon>Spermatophyta</taxon>
        <taxon>Magnoliopsida</taxon>
        <taxon>Liliopsida</taxon>
        <taxon>Poales</taxon>
        <taxon>Poaceae</taxon>
        <taxon>PACMAD clade</taxon>
        <taxon>Panicoideae</taxon>
        <taxon>Andropogonodae</taxon>
        <taxon>Paspaleae</taxon>
        <taxon>Paspalinae</taxon>
        <taxon>Paspalum</taxon>
    </lineage>
</organism>
<dbReference type="Gene3D" id="2.170.150.80">
    <property type="entry name" value="NAC domain"/>
    <property type="match status" value="1"/>
</dbReference>
<dbReference type="PANTHER" id="PTHR31989">
    <property type="entry name" value="NAC DOMAIN-CONTAINING PROTEIN 82-RELATED"/>
    <property type="match status" value="1"/>
</dbReference>
<dbReference type="SUPFAM" id="SSF101941">
    <property type="entry name" value="NAC domain"/>
    <property type="match status" value="1"/>
</dbReference>
<evidence type="ECO:0000256" key="2">
    <source>
        <dbReference type="ARBA" id="ARBA00023015"/>
    </source>
</evidence>
<evidence type="ECO:0000256" key="3">
    <source>
        <dbReference type="ARBA" id="ARBA00023125"/>
    </source>
</evidence>
<comment type="subcellular location">
    <subcellularLocation>
        <location evidence="1">Nucleus</location>
    </subcellularLocation>
</comment>
<feature type="domain" description="NAC" evidence="6">
    <location>
        <begin position="7"/>
        <end position="149"/>
    </location>
</feature>
<dbReference type="AlphaFoldDB" id="A0AAQ3XFF2"/>
<evidence type="ECO:0000256" key="5">
    <source>
        <dbReference type="ARBA" id="ARBA00023242"/>
    </source>
</evidence>
<keyword evidence="8" id="KW-1185">Reference proteome</keyword>
<proteinExistence type="predicted"/>
<evidence type="ECO:0000256" key="1">
    <source>
        <dbReference type="ARBA" id="ARBA00004123"/>
    </source>
</evidence>
<dbReference type="GO" id="GO:0006355">
    <property type="term" value="P:regulation of DNA-templated transcription"/>
    <property type="evidence" value="ECO:0007669"/>
    <property type="project" value="InterPro"/>
</dbReference>
<protein>
    <recommendedName>
        <fullName evidence="6">NAC domain-containing protein</fullName>
    </recommendedName>
</protein>
<evidence type="ECO:0000259" key="6">
    <source>
        <dbReference type="PROSITE" id="PS51005"/>
    </source>
</evidence>
<dbReference type="Proteomes" id="UP001341281">
    <property type="component" value="Chromosome 10"/>
</dbReference>
<name>A0AAQ3XFF2_PASNO</name>
<dbReference type="InterPro" id="IPR003441">
    <property type="entry name" value="NAC-dom"/>
</dbReference>
<dbReference type="Pfam" id="PF02365">
    <property type="entry name" value="NAM"/>
    <property type="match status" value="1"/>
</dbReference>
<dbReference type="GO" id="GO:0005634">
    <property type="term" value="C:nucleus"/>
    <property type="evidence" value="ECO:0007669"/>
    <property type="project" value="UniProtKB-SubCell"/>
</dbReference>
<gene>
    <name evidence="7" type="ORF">U9M48_041584</name>
</gene>
<sequence>MAAASIFARGFRFNPSPEEAIAYYLPRLLAGGKGLHDAVRPYIHAADVYGREPDDLVRRFAPLPATGVRFFFTTCKNGSRAAPGSTWHTGSTLPVKDRATGAKIGECRKLRHKKNGAYTEWLMDEVSACVLPQAVAGDTQFVFCKMYVSPRATPPASSDSKTKRQDSAAAAAAPDAAVAVTQQAASSRIFAVPAVPAPARFQAAHNSFPVPARFQVAPAGVVVTQPPPNAFAVPAHRAPAITAKTFAVPARSEPFVNTMQAAPRAPAVTMQTAAPKTFTVLPAAPAAPAFFTTTQAAPKRPAPQDAMPPCPKRARGAHMTLLPPPTAPPVVVQQRAPAAGYMMARASAPLVTTPRPPAPVPVPTRPAVQPVRSPLQPCAPPMVRHCPPQVSVQTTRKAHSSLDPFEAAEEDEEEAVAAPADQPSDEEVPVIYEDDDDDDDLVKMIEDNLEVIDEPPELAFARLQEGADEEESPLTFEEDVDFEKLVDDAMEAIDREAGAGCSE</sequence>
<dbReference type="GO" id="GO:0003677">
    <property type="term" value="F:DNA binding"/>
    <property type="evidence" value="ECO:0007669"/>
    <property type="project" value="UniProtKB-KW"/>
</dbReference>
<keyword evidence="5" id="KW-0539">Nucleus</keyword>
<keyword evidence="3" id="KW-0238">DNA-binding</keyword>